<dbReference type="RefSeq" id="WP_052498483.1">
    <property type="nucleotide sequence ID" value="NZ_CP002581.1"/>
</dbReference>
<feature type="domain" description="HTH gntR-type" evidence="4">
    <location>
        <begin position="17"/>
        <end position="85"/>
    </location>
</feature>
<dbReference type="InterPro" id="IPR000524">
    <property type="entry name" value="Tscrpt_reg_HTH_GntR"/>
</dbReference>
<keyword evidence="6" id="KW-1185">Reference proteome</keyword>
<dbReference type="GO" id="GO:0003677">
    <property type="term" value="F:DNA binding"/>
    <property type="evidence" value="ECO:0007669"/>
    <property type="project" value="UniProtKB-KW"/>
</dbReference>
<dbReference type="EMBL" id="CP002581">
    <property type="protein sequence ID" value="AJK50001.1"/>
    <property type="molecule type" value="Genomic_DNA"/>
</dbReference>
<dbReference type="KEGG" id="bgp:BGL_2c19350"/>
<dbReference type="Gene3D" id="1.10.10.10">
    <property type="entry name" value="Winged helix-like DNA-binding domain superfamily/Winged helix DNA-binding domain"/>
    <property type="match status" value="1"/>
</dbReference>
<evidence type="ECO:0000256" key="2">
    <source>
        <dbReference type="ARBA" id="ARBA00023125"/>
    </source>
</evidence>
<gene>
    <name evidence="5" type="ORF">BGL_2c19350</name>
</gene>
<dbReference type="InterPro" id="IPR008920">
    <property type="entry name" value="TF_FadR/GntR_C"/>
</dbReference>
<evidence type="ECO:0000256" key="1">
    <source>
        <dbReference type="ARBA" id="ARBA00023015"/>
    </source>
</evidence>
<dbReference type="Pfam" id="PF07729">
    <property type="entry name" value="FCD"/>
    <property type="match status" value="1"/>
</dbReference>
<dbReference type="SUPFAM" id="SSF48008">
    <property type="entry name" value="GntR ligand-binding domain-like"/>
    <property type="match status" value="1"/>
</dbReference>
<accession>A0A0B6SCM2</accession>
<dbReference type="Gene3D" id="1.20.120.530">
    <property type="entry name" value="GntR ligand-binding domain-like"/>
    <property type="match status" value="1"/>
</dbReference>
<dbReference type="SUPFAM" id="SSF46785">
    <property type="entry name" value="Winged helix' DNA-binding domain"/>
    <property type="match status" value="1"/>
</dbReference>
<evidence type="ECO:0000256" key="3">
    <source>
        <dbReference type="ARBA" id="ARBA00023163"/>
    </source>
</evidence>
<dbReference type="Pfam" id="PF00392">
    <property type="entry name" value="GntR"/>
    <property type="match status" value="1"/>
</dbReference>
<dbReference type="InterPro" id="IPR011711">
    <property type="entry name" value="GntR_C"/>
</dbReference>
<dbReference type="CDD" id="cd07377">
    <property type="entry name" value="WHTH_GntR"/>
    <property type="match status" value="1"/>
</dbReference>
<dbReference type="AlphaFoldDB" id="A0A0B6SCM2"/>
<evidence type="ECO:0000313" key="6">
    <source>
        <dbReference type="Proteomes" id="UP000031838"/>
    </source>
</evidence>
<protein>
    <submittedName>
        <fullName evidence="5">Transcriptional regulator GntR family</fullName>
    </submittedName>
</protein>
<evidence type="ECO:0000259" key="4">
    <source>
        <dbReference type="PROSITE" id="PS50949"/>
    </source>
</evidence>
<dbReference type="HOGENOM" id="CLU_017584_9_1_4"/>
<dbReference type="PRINTS" id="PR00035">
    <property type="entry name" value="HTHGNTR"/>
</dbReference>
<dbReference type="SMART" id="SM00345">
    <property type="entry name" value="HTH_GNTR"/>
    <property type="match status" value="1"/>
</dbReference>
<reference evidence="6" key="1">
    <citation type="submission" date="2011-03" db="EMBL/GenBank/DDBJ databases">
        <authorList>
            <person name="Voget S."/>
            <person name="Streit W.R."/>
            <person name="Jaeger K.E."/>
            <person name="Daniel R."/>
        </authorList>
    </citation>
    <scope>NUCLEOTIDE SEQUENCE [LARGE SCALE GENOMIC DNA]</scope>
    <source>
        <strain evidence="6">PG1</strain>
    </source>
</reference>
<dbReference type="PROSITE" id="PS50949">
    <property type="entry name" value="HTH_GNTR"/>
    <property type="match status" value="1"/>
</dbReference>
<proteinExistence type="predicted"/>
<keyword evidence="3" id="KW-0804">Transcription</keyword>
<sequence>MKNATIELPKLDAVRTESTVERIAQRLLDFLLSGAVEPGDRIPSVTRLSAQLGIARSSVREAVKLLESRGVLDVRQSSGCYFKGNDPSALFKTVEWALLFGTKDITEFVEARWHIEMLLVDLAAQRRTEADLAPIRAALDAMRDAASADAFSEADLAFHFAIAEAAHNAVLRDVLRGIRSLTLSWIGRNLSRATTAQVAYIDHVPIFEAIVARDGRAARLAMHEHMIRATQRLVQTMQPDDGAALQERITALAALPASAV</sequence>
<dbReference type="PANTHER" id="PTHR43537:SF5">
    <property type="entry name" value="UXU OPERON TRANSCRIPTIONAL REGULATOR"/>
    <property type="match status" value="1"/>
</dbReference>
<dbReference type="GO" id="GO:0003700">
    <property type="term" value="F:DNA-binding transcription factor activity"/>
    <property type="evidence" value="ECO:0007669"/>
    <property type="project" value="InterPro"/>
</dbReference>
<keyword evidence="1" id="KW-0805">Transcription regulation</keyword>
<name>A0A0B6SCM2_BURPL</name>
<keyword evidence="2" id="KW-0238">DNA-binding</keyword>
<dbReference type="PANTHER" id="PTHR43537">
    <property type="entry name" value="TRANSCRIPTIONAL REGULATOR, GNTR FAMILY"/>
    <property type="match status" value="1"/>
</dbReference>
<dbReference type="SMART" id="SM00895">
    <property type="entry name" value="FCD"/>
    <property type="match status" value="1"/>
</dbReference>
<organism evidence="5 6">
    <name type="scientific">Burkholderia plantarii</name>
    <dbReference type="NCBI Taxonomy" id="41899"/>
    <lineage>
        <taxon>Bacteria</taxon>
        <taxon>Pseudomonadati</taxon>
        <taxon>Pseudomonadota</taxon>
        <taxon>Betaproteobacteria</taxon>
        <taxon>Burkholderiales</taxon>
        <taxon>Burkholderiaceae</taxon>
        <taxon>Burkholderia</taxon>
    </lineage>
</organism>
<evidence type="ECO:0000313" key="5">
    <source>
        <dbReference type="EMBL" id="AJK50001.1"/>
    </source>
</evidence>
<dbReference type="Proteomes" id="UP000031838">
    <property type="component" value="Chromosome 2"/>
</dbReference>
<reference evidence="5 6" key="2">
    <citation type="journal article" date="2016" name="Appl. Microbiol. Biotechnol.">
        <title>Mutations improving production and secretion of extracellular lipase by Burkholderia glumae PG1.</title>
        <authorList>
            <person name="Knapp A."/>
            <person name="Voget S."/>
            <person name="Gao R."/>
            <person name="Zaburannyi N."/>
            <person name="Krysciak D."/>
            <person name="Breuer M."/>
            <person name="Hauer B."/>
            <person name="Streit W.R."/>
            <person name="Muller R."/>
            <person name="Daniel R."/>
            <person name="Jaeger K.E."/>
        </authorList>
    </citation>
    <scope>NUCLEOTIDE SEQUENCE [LARGE SCALE GENOMIC DNA]</scope>
    <source>
        <strain evidence="5 6">PG1</strain>
    </source>
</reference>
<dbReference type="InterPro" id="IPR036388">
    <property type="entry name" value="WH-like_DNA-bd_sf"/>
</dbReference>
<dbReference type="InterPro" id="IPR036390">
    <property type="entry name" value="WH_DNA-bd_sf"/>
</dbReference>